<dbReference type="EMBL" id="BK032752">
    <property type="protein sequence ID" value="DAF58389.1"/>
    <property type="molecule type" value="Genomic_DNA"/>
</dbReference>
<sequence>MKRGFLAGVLATLLVMCLVGTAGATSGKVQQEIEYRDIKVSLDGQVLDLRDAKGNTVEPFMFAGTNYIPARALAESLGLQVAWDGSTATVVLTHPEASKPTYITRTGSKYHNDPHCNGGTYWEVPYSTATGMGLTPCNKCVH</sequence>
<reference evidence="2" key="1">
    <citation type="journal article" date="2021" name="Proc. Natl. Acad. Sci. U.S.A.">
        <title>A Catalog of Tens of Thousands of Viruses from Human Metagenomes Reveals Hidden Associations with Chronic Diseases.</title>
        <authorList>
            <person name="Tisza M.J."/>
            <person name="Buck C.B."/>
        </authorList>
    </citation>
    <scope>NUCLEOTIDE SEQUENCE</scope>
    <source>
        <strain evidence="2">CtL7J9</strain>
    </source>
</reference>
<name>A0A8S5T4W8_9CAUD</name>
<dbReference type="InterPro" id="IPR012854">
    <property type="entry name" value="Cu_amine_oxidase-like_N"/>
</dbReference>
<feature type="domain" description="Copper amine oxidase-like N-terminal" evidence="1">
    <location>
        <begin position="56"/>
        <end position="96"/>
    </location>
</feature>
<proteinExistence type="predicted"/>
<dbReference type="SUPFAM" id="SSF55383">
    <property type="entry name" value="Copper amine oxidase, domain N"/>
    <property type="match status" value="1"/>
</dbReference>
<dbReference type="Pfam" id="PF07833">
    <property type="entry name" value="Cu_amine_oxidN1"/>
    <property type="match status" value="1"/>
</dbReference>
<organism evidence="2">
    <name type="scientific">Siphoviridae sp. ctL7J9</name>
    <dbReference type="NCBI Taxonomy" id="2827845"/>
    <lineage>
        <taxon>Viruses</taxon>
        <taxon>Duplodnaviria</taxon>
        <taxon>Heunggongvirae</taxon>
        <taxon>Uroviricota</taxon>
        <taxon>Caudoviricetes</taxon>
    </lineage>
</organism>
<evidence type="ECO:0000313" key="2">
    <source>
        <dbReference type="EMBL" id="DAF58389.1"/>
    </source>
</evidence>
<protein>
    <submittedName>
        <fullName evidence="2">Copper amine oxidase</fullName>
    </submittedName>
</protein>
<evidence type="ECO:0000259" key="1">
    <source>
        <dbReference type="Pfam" id="PF07833"/>
    </source>
</evidence>
<dbReference type="InterPro" id="IPR036582">
    <property type="entry name" value="Mao_N_sf"/>
</dbReference>
<accession>A0A8S5T4W8</accession>